<dbReference type="PROSITE" id="PS52027">
    <property type="entry name" value="ZF_C2HC_C3H"/>
    <property type="match status" value="1"/>
</dbReference>
<reference evidence="7 8" key="1">
    <citation type="submission" date="2015-09" db="EMBL/GenBank/DDBJ databases">
        <title>Draft genome of the parasitic nematode Teladorsagia circumcincta isolate WARC Sus (inbred).</title>
        <authorList>
            <person name="Mitreva M."/>
        </authorList>
    </citation>
    <scope>NUCLEOTIDE SEQUENCE [LARGE SCALE GENOMIC DNA]</scope>
    <source>
        <strain evidence="7 8">S</strain>
    </source>
</reference>
<name>A0A2G9U056_TELCI</name>
<keyword evidence="2" id="KW-0677">Repeat</keyword>
<dbReference type="EMBL" id="KZ350766">
    <property type="protein sequence ID" value="PIO63557.1"/>
    <property type="molecule type" value="Genomic_DNA"/>
</dbReference>
<keyword evidence="8" id="KW-1185">Reference proteome</keyword>
<keyword evidence="4" id="KW-0862">Zinc</keyword>
<gene>
    <name evidence="7" type="ORF">TELCIR_14839</name>
</gene>
<dbReference type="InterPro" id="IPR026319">
    <property type="entry name" value="ZC2HC1A/B-like"/>
</dbReference>
<feature type="domain" description="C2HC/C3H-type" evidence="6">
    <location>
        <begin position="50"/>
        <end position="79"/>
    </location>
</feature>
<feature type="non-terminal residue" evidence="7">
    <location>
        <position position="134"/>
    </location>
</feature>
<dbReference type="AlphaFoldDB" id="A0A2G9U056"/>
<evidence type="ECO:0000256" key="2">
    <source>
        <dbReference type="ARBA" id="ARBA00022737"/>
    </source>
</evidence>
<evidence type="ECO:0000256" key="3">
    <source>
        <dbReference type="ARBA" id="ARBA00022771"/>
    </source>
</evidence>
<protein>
    <recommendedName>
        <fullName evidence="6">C2HC/C3H-type domain-containing protein</fullName>
    </recommendedName>
</protein>
<evidence type="ECO:0000313" key="8">
    <source>
        <dbReference type="Proteomes" id="UP000230423"/>
    </source>
</evidence>
<organism evidence="7 8">
    <name type="scientific">Teladorsagia circumcincta</name>
    <name type="common">Brown stomach worm</name>
    <name type="synonym">Ostertagia circumcincta</name>
    <dbReference type="NCBI Taxonomy" id="45464"/>
    <lineage>
        <taxon>Eukaryota</taxon>
        <taxon>Metazoa</taxon>
        <taxon>Ecdysozoa</taxon>
        <taxon>Nematoda</taxon>
        <taxon>Chromadorea</taxon>
        <taxon>Rhabditida</taxon>
        <taxon>Rhabditina</taxon>
        <taxon>Rhabditomorpha</taxon>
        <taxon>Strongyloidea</taxon>
        <taxon>Trichostrongylidae</taxon>
        <taxon>Teladorsagia</taxon>
    </lineage>
</organism>
<dbReference type="Pfam" id="PF13913">
    <property type="entry name" value="zf-C2HC_2"/>
    <property type="match status" value="2"/>
</dbReference>
<evidence type="ECO:0000259" key="6">
    <source>
        <dbReference type="PROSITE" id="PS52027"/>
    </source>
</evidence>
<sequence length="134" mass="15866">MFEVPATSTAWMRWSVDVVALRFQKRIFEKFRVYYKRKEQANKRKGGPKPPVFCYICGRQYGSHSIVIHEPKCLEKWHIENKKLPKSQRRSEPKRPEVVLDENGEVNVEATNEVRWDNAQNLLVQCENCGRRFA</sequence>
<dbReference type="GO" id="GO:0008270">
    <property type="term" value="F:zinc ion binding"/>
    <property type="evidence" value="ECO:0007669"/>
    <property type="project" value="UniProtKB-KW"/>
</dbReference>
<evidence type="ECO:0000256" key="4">
    <source>
        <dbReference type="ARBA" id="ARBA00022833"/>
    </source>
</evidence>
<dbReference type="Proteomes" id="UP000230423">
    <property type="component" value="Unassembled WGS sequence"/>
</dbReference>
<dbReference type="InterPro" id="IPR049899">
    <property type="entry name" value="Znf_C2HC_C3H"/>
</dbReference>
<evidence type="ECO:0000313" key="7">
    <source>
        <dbReference type="EMBL" id="PIO63557.1"/>
    </source>
</evidence>
<keyword evidence="1" id="KW-0479">Metal-binding</keyword>
<dbReference type="Gene3D" id="3.30.160.60">
    <property type="entry name" value="Classic Zinc Finger"/>
    <property type="match status" value="1"/>
</dbReference>
<dbReference type="PANTHER" id="PTHR13555:SF68">
    <property type="entry name" value="ZINC FINGER PROTEIN 474"/>
    <property type="match status" value="1"/>
</dbReference>
<dbReference type="PANTHER" id="PTHR13555">
    <property type="entry name" value="C2H2 ZINC FINGER CGI-62-RELATED"/>
    <property type="match status" value="1"/>
</dbReference>
<keyword evidence="3 5" id="KW-0863">Zinc-finger</keyword>
<accession>A0A2G9U056</accession>
<proteinExistence type="predicted"/>
<evidence type="ECO:0000256" key="1">
    <source>
        <dbReference type="ARBA" id="ARBA00022723"/>
    </source>
</evidence>
<evidence type="ECO:0000256" key="5">
    <source>
        <dbReference type="PROSITE-ProRule" id="PRU01371"/>
    </source>
</evidence>
<dbReference type="OrthoDB" id="265955at2759"/>